<dbReference type="Proteomes" id="UP000295292">
    <property type="component" value="Unassembled WGS sequence"/>
</dbReference>
<proteinExistence type="predicted"/>
<comment type="caution">
    <text evidence="1">The sequence shown here is derived from an EMBL/GenBank/DDBJ whole genome shotgun (WGS) entry which is preliminary data.</text>
</comment>
<keyword evidence="2" id="KW-1185">Reference proteome</keyword>
<dbReference type="PROSITE" id="PS51257">
    <property type="entry name" value="PROKAR_LIPOPROTEIN"/>
    <property type="match status" value="1"/>
</dbReference>
<name>A0A4R6WI99_9SPHI</name>
<sequence>MNSLFSKKGRLSFYVIILLAIYSCKKDGSVDEENESLQAVTFNISGFSNAATPFKTASKASSKASSNVSTAQNYVEGKLYFWSFNSKTLEPDIAYQVGVKPSISFTKGEMLNQVPNDFPNSTYAFEDYASGSAVSIVGAKEIFLKFHIDGVSQITQFGFDTGSSNTGPKDFELYYSLDEGVTYVELSKNNQFGANGGTNNPKNSYIYHLSDKNIRGVQLWFKLIPKAGTRAEESVFNPTSGAIRFDNIRLLGMAPSSQVGSPINKLHYFLFHKDKPELVVTGVVGYDEASSLTLSLAKGKYSICFVANESTKDLLIPEKPTLSSFYVGNTFANASASIFGYVGELEVIDGTTESQISLKRLFSQVKLEFTDAVDLSVISKIGISQQHDPFFYAPFNPQLANPILDQTDIDITADFNANKQLIFNQFMGVNPIDIPLKYTIVVYSSTGVLRTFQLESTLKNNMQLVFRGNLLDQSSSTGKFQISKQMDWGGQKEGEF</sequence>
<reference evidence="1 2" key="1">
    <citation type="submission" date="2019-03" db="EMBL/GenBank/DDBJ databases">
        <title>Genomic Encyclopedia of Archaeal and Bacterial Type Strains, Phase II (KMG-II): from individual species to whole genera.</title>
        <authorList>
            <person name="Goeker M."/>
        </authorList>
    </citation>
    <scope>NUCLEOTIDE SEQUENCE [LARGE SCALE GENOMIC DNA]</scope>
    <source>
        <strain evidence="1 2">DSM 28353</strain>
    </source>
</reference>
<dbReference type="AlphaFoldDB" id="A0A4R6WI99"/>
<protein>
    <submittedName>
        <fullName evidence="1">Uncharacterized protein</fullName>
    </submittedName>
</protein>
<dbReference type="OrthoDB" id="785205at2"/>
<accession>A0A4R6WI99</accession>
<gene>
    <name evidence="1" type="ORF">CLV99_3788</name>
</gene>
<organism evidence="1 2">
    <name type="scientific">Sphingobacterium yanglingense</name>
    <dbReference type="NCBI Taxonomy" id="1437280"/>
    <lineage>
        <taxon>Bacteria</taxon>
        <taxon>Pseudomonadati</taxon>
        <taxon>Bacteroidota</taxon>
        <taxon>Sphingobacteriia</taxon>
        <taxon>Sphingobacteriales</taxon>
        <taxon>Sphingobacteriaceae</taxon>
        <taxon>Sphingobacterium</taxon>
    </lineage>
</organism>
<dbReference type="EMBL" id="SNYV01000017">
    <property type="protein sequence ID" value="TDQ75188.1"/>
    <property type="molecule type" value="Genomic_DNA"/>
</dbReference>
<evidence type="ECO:0000313" key="2">
    <source>
        <dbReference type="Proteomes" id="UP000295292"/>
    </source>
</evidence>
<evidence type="ECO:0000313" key="1">
    <source>
        <dbReference type="EMBL" id="TDQ75188.1"/>
    </source>
</evidence>
<dbReference type="RefSeq" id="WP_133585964.1">
    <property type="nucleotide sequence ID" value="NZ_SNYV01000017.1"/>
</dbReference>